<accession>A0A3M7SVP2</accession>
<evidence type="ECO:0000313" key="1">
    <source>
        <dbReference type="EMBL" id="RNA39727.1"/>
    </source>
</evidence>
<name>A0A3M7SVP2_BRAPC</name>
<evidence type="ECO:0000313" key="2">
    <source>
        <dbReference type="Proteomes" id="UP000276133"/>
    </source>
</evidence>
<keyword evidence="2" id="KW-1185">Reference proteome</keyword>
<organism evidence="1 2">
    <name type="scientific">Brachionus plicatilis</name>
    <name type="common">Marine rotifer</name>
    <name type="synonym">Brachionus muelleri</name>
    <dbReference type="NCBI Taxonomy" id="10195"/>
    <lineage>
        <taxon>Eukaryota</taxon>
        <taxon>Metazoa</taxon>
        <taxon>Spiralia</taxon>
        <taxon>Gnathifera</taxon>
        <taxon>Rotifera</taxon>
        <taxon>Eurotatoria</taxon>
        <taxon>Monogononta</taxon>
        <taxon>Pseudotrocha</taxon>
        <taxon>Ploima</taxon>
        <taxon>Brachionidae</taxon>
        <taxon>Brachionus</taxon>
    </lineage>
</organism>
<dbReference type="AlphaFoldDB" id="A0A3M7SVP2"/>
<reference evidence="1 2" key="1">
    <citation type="journal article" date="2018" name="Sci. Rep.">
        <title>Genomic signatures of local adaptation to the degree of environmental predictability in rotifers.</title>
        <authorList>
            <person name="Franch-Gras L."/>
            <person name="Hahn C."/>
            <person name="Garcia-Roger E.M."/>
            <person name="Carmona M.J."/>
            <person name="Serra M."/>
            <person name="Gomez A."/>
        </authorList>
    </citation>
    <scope>NUCLEOTIDE SEQUENCE [LARGE SCALE GENOMIC DNA]</scope>
    <source>
        <strain evidence="1">HYR1</strain>
    </source>
</reference>
<dbReference type="Proteomes" id="UP000276133">
    <property type="component" value="Unassembled WGS sequence"/>
</dbReference>
<sequence>MYSFDPSYAKVSLTDRLAFQVAVVAAYGWSTTPSYSSFNIITLDPIKSMTLLKNDLRMTQIFELRTNLISFNECPKMFSHNDLSTNKNLTLIQSEILIQIEKIAFWFDFLSILISYGPIDNKKYFLDTISEYDYKEVNQQAMIKKNVILPNVDLAPFCTNLSEFRKF</sequence>
<comment type="caution">
    <text evidence="1">The sequence shown here is derived from an EMBL/GenBank/DDBJ whole genome shotgun (WGS) entry which is preliminary data.</text>
</comment>
<proteinExistence type="predicted"/>
<gene>
    <name evidence="1" type="ORF">BpHYR1_029915</name>
</gene>
<protein>
    <submittedName>
        <fullName evidence="1">Uncharacterized protein</fullName>
    </submittedName>
</protein>
<dbReference type="EMBL" id="REGN01000710">
    <property type="protein sequence ID" value="RNA39727.1"/>
    <property type="molecule type" value="Genomic_DNA"/>
</dbReference>